<reference evidence="4" key="1">
    <citation type="submission" date="2015-11" db="EMBL/GenBank/DDBJ databases">
        <authorList>
            <person name="Blom J."/>
        </authorList>
    </citation>
    <scope>NUCLEOTIDE SEQUENCE [LARGE SCALE GENOMIC DNA]</scope>
</reference>
<dbReference type="Pfam" id="PF01928">
    <property type="entry name" value="CYTH"/>
    <property type="match status" value="1"/>
</dbReference>
<dbReference type="EMBL" id="LN907827">
    <property type="protein sequence ID" value="CUU22766.1"/>
    <property type="molecule type" value="Genomic_DNA"/>
</dbReference>
<dbReference type="CDD" id="cd07756">
    <property type="entry name" value="CYTH-like_Pase_CHAD"/>
    <property type="match status" value="1"/>
</dbReference>
<dbReference type="InterPro" id="IPR033469">
    <property type="entry name" value="CYTH-like_dom_sf"/>
</dbReference>
<dbReference type="STRING" id="1619313.EM595_0529"/>
<name>A0A0U5KXZ3_9GAMM</name>
<protein>
    <recommendedName>
        <fullName evidence="5">Adenylate cyclase</fullName>
    </recommendedName>
</protein>
<dbReference type="InterPro" id="IPR007899">
    <property type="entry name" value="CHAD_dom"/>
</dbReference>
<evidence type="ECO:0000259" key="1">
    <source>
        <dbReference type="PROSITE" id="PS51707"/>
    </source>
</evidence>
<dbReference type="OrthoDB" id="3034217at2"/>
<proteinExistence type="predicted"/>
<accession>A0A0U5KXZ3</accession>
<feature type="domain" description="CYTH" evidence="1">
    <location>
        <begin position="2"/>
        <end position="202"/>
    </location>
</feature>
<evidence type="ECO:0000313" key="3">
    <source>
        <dbReference type="EMBL" id="CUU22766.1"/>
    </source>
</evidence>
<evidence type="ECO:0000313" key="4">
    <source>
        <dbReference type="Proteomes" id="UP000059419"/>
    </source>
</evidence>
<dbReference type="RefSeq" id="WP_067427612.1">
    <property type="nucleotide sequence ID" value="NZ_LN907827.1"/>
</dbReference>
<dbReference type="AlphaFoldDB" id="A0A0U5KXZ3"/>
<dbReference type="InterPro" id="IPR039013">
    <property type="entry name" value="YgiF"/>
</dbReference>
<feature type="domain" description="CHAD" evidence="2">
    <location>
        <begin position="218"/>
        <end position="434"/>
    </location>
</feature>
<dbReference type="PATRIC" id="fig|1619313.3.peg.548"/>
<dbReference type="GO" id="GO:0050355">
    <property type="term" value="F:inorganic triphosphate phosphatase activity"/>
    <property type="evidence" value="ECO:0007669"/>
    <property type="project" value="InterPro"/>
</dbReference>
<dbReference type="GO" id="GO:0046872">
    <property type="term" value="F:metal ion binding"/>
    <property type="evidence" value="ECO:0007669"/>
    <property type="project" value="TreeGrafter"/>
</dbReference>
<dbReference type="PROSITE" id="PS51707">
    <property type="entry name" value="CYTH"/>
    <property type="match status" value="1"/>
</dbReference>
<dbReference type="KEGG" id="ege:EM595_0529"/>
<organism evidence="3 4">
    <name type="scientific">Duffyella gerundensis</name>
    <dbReference type="NCBI Taxonomy" id="1619313"/>
    <lineage>
        <taxon>Bacteria</taxon>
        <taxon>Pseudomonadati</taxon>
        <taxon>Pseudomonadota</taxon>
        <taxon>Gammaproteobacteria</taxon>
        <taxon>Enterobacterales</taxon>
        <taxon>Erwiniaceae</taxon>
        <taxon>Duffyella</taxon>
    </lineage>
</organism>
<dbReference type="InterPro" id="IPR023577">
    <property type="entry name" value="CYTH_domain"/>
</dbReference>
<gene>
    <name evidence="3" type="primary">ygiF</name>
    <name evidence="3" type="ORF">EM595_0529</name>
</gene>
<dbReference type="PROSITE" id="PS51708">
    <property type="entry name" value="CHAD"/>
    <property type="match status" value="1"/>
</dbReference>
<sequence>MTIEIELKFIATPQAIAQLPAFLAAWPHQHAPAIALTNIYFETDDHQLRRWDMGLRIRGVEQKYEMTLKGKGDSIGGLHQRAEYNVDIASPELDIARLPAEIWPQGTDVAALQARLQPLFSTHFQRERWVVTYGNSEIEVALDQGDVKAGELSEALHEIELELKQGERNDLLQFATEFVQLAGLRLGSLSKAARGYALAQGNAPLPVKPVPLLQLAPKATVEQAMVAIFQLGLKQWQYHEEVWLRGNADAQHAVVEALEIVRQGFSLFSALISRKASSELRQSLTELEEALAGEQVDAQEICFTPLWVQTQLALTRWLVTQRWQAFTDQKAQTKLNGSFKRFADIMLGRIAANMKETISHVRQPNEYHDKAPRLARHLIAVTLLAGAYPSTVAAWQDNWRQLLLAIDEHQYNTLAWLSNQALKQPAFWLNGSAQ</sequence>
<evidence type="ECO:0000259" key="2">
    <source>
        <dbReference type="PROSITE" id="PS51708"/>
    </source>
</evidence>
<dbReference type="PANTHER" id="PTHR39569:SF1">
    <property type="entry name" value="INORGANIC TRIPHOSPHATASE"/>
    <property type="match status" value="1"/>
</dbReference>
<dbReference type="SMART" id="SM01118">
    <property type="entry name" value="CYTH"/>
    <property type="match status" value="1"/>
</dbReference>
<dbReference type="Pfam" id="PF05235">
    <property type="entry name" value="CHAD"/>
    <property type="match status" value="1"/>
</dbReference>
<keyword evidence="4" id="KW-1185">Reference proteome</keyword>
<dbReference type="PANTHER" id="PTHR39569">
    <property type="entry name" value="INORGANIC TRIPHOSPHATASE"/>
    <property type="match status" value="1"/>
</dbReference>
<dbReference type="Proteomes" id="UP000059419">
    <property type="component" value="Chromosome 1"/>
</dbReference>
<dbReference type="Gene3D" id="2.40.320.10">
    <property type="entry name" value="Hypothetical Protein Pfu-838710-001"/>
    <property type="match status" value="1"/>
</dbReference>
<dbReference type="SUPFAM" id="SSF55154">
    <property type="entry name" value="CYTH-like phosphatases"/>
    <property type="match status" value="1"/>
</dbReference>
<evidence type="ECO:0008006" key="5">
    <source>
        <dbReference type="Google" id="ProtNLM"/>
    </source>
</evidence>